<evidence type="ECO:0000256" key="1">
    <source>
        <dbReference type="SAM" id="MobiDB-lite"/>
    </source>
</evidence>
<gene>
    <name evidence="2" type="ORF">ENJ51_00805</name>
</gene>
<dbReference type="EMBL" id="DRMS01000030">
    <property type="protein sequence ID" value="HFC91329.1"/>
    <property type="molecule type" value="Genomic_DNA"/>
</dbReference>
<protein>
    <submittedName>
        <fullName evidence="2">Uncharacterized protein</fullName>
    </submittedName>
</protein>
<name>A0A7V2T0S6_LEUMU</name>
<accession>A0A7V2T0S6</accession>
<sequence length="70" mass="7774">MSNLMPFANKKNKNTIPHSAAQARSWVNDLPLTNMGEVTKSLYKTLIALNQQPLPAQVRIDIGDVLLPFV</sequence>
<feature type="region of interest" description="Disordered" evidence="1">
    <location>
        <begin position="1"/>
        <end position="20"/>
    </location>
</feature>
<dbReference type="Proteomes" id="UP000885750">
    <property type="component" value="Unassembled WGS sequence"/>
</dbReference>
<proteinExistence type="predicted"/>
<reference evidence="2" key="1">
    <citation type="journal article" date="2020" name="mSystems">
        <title>Genome- and Community-Level Interaction Insights into Carbon Utilization and Element Cycling Functions of Hydrothermarchaeota in Hydrothermal Sediment.</title>
        <authorList>
            <person name="Zhou Z."/>
            <person name="Liu Y."/>
            <person name="Xu W."/>
            <person name="Pan J."/>
            <person name="Luo Z.H."/>
            <person name="Li M."/>
        </authorList>
    </citation>
    <scope>NUCLEOTIDE SEQUENCE [LARGE SCALE GENOMIC DNA]</scope>
    <source>
        <strain evidence="2">HyVt-493</strain>
    </source>
</reference>
<comment type="caution">
    <text evidence="2">The sequence shown here is derived from an EMBL/GenBank/DDBJ whole genome shotgun (WGS) entry which is preliminary data.</text>
</comment>
<evidence type="ECO:0000313" key="2">
    <source>
        <dbReference type="EMBL" id="HFC91329.1"/>
    </source>
</evidence>
<dbReference type="AlphaFoldDB" id="A0A7V2T0S6"/>
<feature type="non-terminal residue" evidence="2">
    <location>
        <position position="70"/>
    </location>
</feature>
<organism evidence="2">
    <name type="scientific">Leucothrix mucor</name>
    <dbReference type="NCBI Taxonomy" id="45248"/>
    <lineage>
        <taxon>Bacteria</taxon>
        <taxon>Pseudomonadati</taxon>
        <taxon>Pseudomonadota</taxon>
        <taxon>Gammaproteobacteria</taxon>
        <taxon>Thiotrichales</taxon>
        <taxon>Thiotrichaceae</taxon>
        <taxon>Leucothrix</taxon>
    </lineage>
</organism>